<dbReference type="AlphaFoldDB" id="A0AAW9ECC9"/>
<feature type="non-terminal residue" evidence="2">
    <location>
        <position position="1"/>
    </location>
</feature>
<accession>A0AAW9ECC9</accession>
<dbReference type="InterPro" id="IPR023214">
    <property type="entry name" value="HAD_sf"/>
</dbReference>
<evidence type="ECO:0000313" key="3">
    <source>
        <dbReference type="Proteomes" id="UP001279012"/>
    </source>
</evidence>
<keyword evidence="2" id="KW-0378">Hydrolase</keyword>
<dbReference type="GO" id="GO:0016787">
    <property type="term" value="F:hydrolase activity"/>
    <property type="evidence" value="ECO:0007669"/>
    <property type="project" value="UniProtKB-KW"/>
</dbReference>
<protein>
    <submittedName>
        <fullName evidence="2">HAD hydrolase family protein</fullName>
    </submittedName>
</protein>
<reference evidence="2" key="1">
    <citation type="submission" date="2023-11" db="EMBL/GenBank/DDBJ databases">
        <title>Detection of rare carbapenemases in Enterobacterales - comparison of two colorimetric and two CIM-based carbapenemase assays.</title>
        <authorList>
            <person name="Schaffarczyk L."/>
            <person name="Noster J."/>
            <person name="Stelzer Y."/>
            <person name="Sattler J."/>
            <person name="Gatermann S."/>
            <person name="Hamprecht A."/>
        </authorList>
    </citation>
    <scope>NUCLEOTIDE SEQUENCE</scope>
    <source>
        <strain evidence="2">CIM-Cont-037</strain>
    </source>
</reference>
<name>A0AAW9ECC9_KLEAE</name>
<evidence type="ECO:0000256" key="1">
    <source>
        <dbReference type="ARBA" id="ARBA00022723"/>
    </source>
</evidence>
<dbReference type="Proteomes" id="UP001279012">
    <property type="component" value="Unassembled WGS sequence"/>
</dbReference>
<organism evidence="2 3">
    <name type="scientific">Klebsiella aerogenes</name>
    <name type="common">Enterobacter aerogenes</name>
    <dbReference type="NCBI Taxonomy" id="548"/>
    <lineage>
        <taxon>Bacteria</taxon>
        <taxon>Pseudomonadati</taxon>
        <taxon>Pseudomonadota</taxon>
        <taxon>Gammaproteobacteria</taxon>
        <taxon>Enterobacterales</taxon>
        <taxon>Enterobacteriaceae</taxon>
        <taxon>Klebsiella/Raoultella group</taxon>
        <taxon>Klebsiella</taxon>
    </lineage>
</organism>
<proteinExistence type="predicted"/>
<keyword evidence="1" id="KW-0479">Metal-binding</keyword>
<evidence type="ECO:0000313" key="2">
    <source>
        <dbReference type="EMBL" id="MDX7018646.1"/>
    </source>
</evidence>
<dbReference type="EMBL" id="JAWZZT010001153">
    <property type="protein sequence ID" value="MDX7018646.1"/>
    <property type="molecule type" value="Genomic_DNA"/>
</dbReference>
<dbReference type="GO" id="GO:0046872">
    <property type="term" value="F:metal ion binding"/>
    <property type="evidence" value="ECO:0007669"/>
    <property type="project" value="UniProtKB-KW"/>
</dbReference>
<comment type="caution">
    <text evidence="2">The sequence shown here is derived from an EMBL/GenBank/DDBJ whole genome shotgun (WGS) entry which is preliminary data.</text>
</comment>
<gene>
    <name evidence="2" type="ORF">SJ059_29915</name>
</gene>
<dbReference type="InterPro" id="IPR036412">
    <property type="entry name" value="HAD-like_sf"/>
</dbReference>
<dbReference type="SUPFAM" id="SSF56784">
    <property type="entry name" value="HAD-like"/>
    <property type="match status" value="1"/>
</dbReference>
<sequence length="37" mass="3896">GLGVAMGNAPEEIKKVAKFITLSNKEHGVAVAINKFI</sequence>
<dbReference type="Gene3D" id="3.40.50.1000">
    <property type="entry name" value="HAD superfamily/HAD-like"/>
    <property type="match status" value="1"/>
</dbReference>
<dbReference type="Pfam" id="PF08282">
    <property type="entry name" value="Hydrolase_3"/>
    <property type="match status" value="1"/>
</dbReference>